<reference evidence="1 2" key="1">
    <citation type="submission" date="2023-07" db="EMBL/GenBank/DDBJ databases">
        <title>Genomic Encyclopedia of Type Strains, Phase IV (KMG-IV): sequencing the most valuable type-strain genomes for metagenomic binning, comparative biology and taxonomic classification.</title>
        <authorList>
            <person name="Goeker M."/>
        </authorList>
    </citation>
    <scope>NUCLEOTIDE SEQUENCE [LARGE SCALE GENOMIC DNA]</scope>
    <source>
        <strain evidence="1 2">DSM 16784</strain>
    </source>
</reference>
<sequence>MIAPKKHLRSSDEELSRRGYIDHLDISEYQDDFYSNVTLLNDKDAVNRSIAARKLSTYINEKDTIQQLLTRLLIEKALYTKLEICNSLSKADKDGVTQMLPYLGIIPNKQYTSLPDRGSKKKSFPLSRDIIARTIGRMDITVLITLLNAYNDCTLIQKRELLDAIGYLIFTNNYKTAIVFGKLKYCFEHETDEVIRWKIVIIFKFLLPYSKAFLEQFTKEDGLLYEEAQKVL</sequence>
<accession>A0ABU0DZH1</accession>
<keyword evidence="2" id="KW-1185">Reference proteome</keyword>
<dbReference type="Proteomes" id="UP001230220">
    <property type="component" value="Unassembled WGS sequence"/>
</dbReference>
<gene>
    <name evidence="1" type="ORF">J2S15_000671</name>
</gene>
<protein>
    <submittedName>
        <fullName evidence="1">Uncharacterized protein</fullName>
    </submittedName>
</protein>
<evidence type="ECO:0000313" key="1">
    <source>
        <dbReference type="EMBL" id="MDQ0359940.1"/>
    </source>
</evidence>
<comment type="caution">
    <text evidence="1">The sequence shown here is derived from an EMBL/GenBank/DDBJ whole genome shotgun (WGS) entry which is preliminary data.</text>
</comment>
<dbReference type="EMBL" id="JAUSUR010000001">
    <property type="protein sequence ID" value="MDQ0359940.1"/>
    <property type="molecule type" value="Genomic_DNA"/>
</dbReference>
<organism evidence="1 2">
    <name type="scientific">Breznakia pachnodae</name>
    <dbReference type="NCBI Taxonomy" id="265178"/>
    <lineage>
        <taxon>Bacteria</taxon>
        <taxon>Bacillati</taxon>
        <taxon>Bacillota</taxon>
        <taxon>Erysipelotrichia</taxon>
        <taxon>Erysipelotrichales</taxon>
        <taxon>Erysipelotrichaceae</taxon>
        <taxon>Breznakia</taxon>
    </lineage>
</organism>
<dbReference type="RefSeq" id="WP_307405472.1">
    <property type="nucleotide sequence ID" value="NZ_JAUSUR010000001.1"/>
</dbReference>
<proteinExistence type="predicted"/>
<name>A0ABU0DZH1_9FIRM</name>
<evidence type="ECO:0000313" key="2">
    <source>
        <dbReference type="Proteomes" id="UP001230220"/>
    </source>
</evidence>